<accession>A0A6A4LT66</accession>
<comment type="caution">
    <text evidence="1">The sequence shown here is derived from an EMBL/GenBank/DDBJ whole genome shotgun (WGS) entry which is preliminary data.</text>
</comment>
<feature type="non-terminal residue" evidence="1">
    <location>
        <position position="1"/>
    </location>
</feature>
<proteinExistence type="predicted"/>
<evidence type="ECO:0000313" key="1">
    <source>
        <dbReference type="EMBL" id="KAE9464196.1"/>
    </source>
</evidence>
<gene>
    <name evidence="1" type="ORF">C3L33_03897</name>
</gene>
<dbReference type="AlphaFoldDB" id="A0A6A4LT66"/>
<sequence length="96" mass="10517">MLRQVKGEHGHNHHHHNERVSPYDDPFLACFCCPCYLVPPCSEGLGGACLRLVTQSCIALDGIEIKDPSITTTTGIPIDPHFGHQQGSTVDTFSFL</sequence>
<reference evidence="1" key="1">
    <citation type="journal article" date="2019" name="Genome Biol. Evol.">
        <title>The Rhododendron genome and chromosomal organization provide insight into shared whole-genome duplications across the heath family (Ericaceae).</title>
        <authorList>
            <person name="Soza V.L."/>
            <person name="Lindsley D."/>
            <person name="Waalkes A."/>
            <person name="Ramage E."/>
            <person name="Patwardhan R.P."/>
            <person name="Burton J.N."/>
            <person name="Adey A."/>
            <person name="Kumar A."/>
            <person name="Qiu R."/>
            <person name="Shendure J."/>
            <person name="Hall B."/>
        </authorList>
    </citation>
    <scope>NUCLEOTIDE SEQUENCE</scope>
    <source>
        <strain evidence="1">RSF 1966-606</strain>
    </source>
</reference>
<dbReference type="EMBL" id="QEFC01000355">
    <property type="protein sequence ID" value="KAE9464196.1"/>
    <property type="molecule type" value="Genomic_DNA"/>
</dbReference>
<dbReference type="OrthoDB" id="636522at2759"/>
<organism evidence="1">
    <name type="scientific">Rhododendron williamsianum</name>
    <dbReference type="NCBI Taxonomy" id="262921"/>
    <lineage>
        <taxon>Eukaryota</taxon>
        <taxon>Viridiplantae</taxon>
        <taxon>Streptophyta</taxon>
        <taxon>Embryophyta</taxon>
        <taxon>Tracheophyta</taxon>
        <taxon>Spermatophyta</taxon>
        <taxon>Magnoliopsida</taxon>
        <taxon>eudicotyledons</taxon>
        <taxon>Gunneridae</taxon>
        <taxon>Pentapetalae</taxon>
        <taxon>asterids</taxon>
        <taxon>Ericales</taxon>
        <taxon>Ericaceae</taxon>
        <taxon>Ericoideae</taxon>
        <taxon>Rhodoreae</taxon>
        <taxon>Rhododendron</taxon>
    </lineage>
</organism>
<feature type="non-terminal residue" evidence="1">
    <location>
        <position position="96"/>
    </location>
</feature>
<protein>
    <submittedName>
        <fullName evidence="1">Uncharacterized protein</fullName>
    </submittedName>
</protein>
<name>A0A6A4LT66_9ERIC</name>